<accession>A0ABW7FQQ5</accession>
<name>A0ABW7FQQ5_9BURK</name>
<evidence type="ECO:0000256" key="2">
    <source>
        <dbReference type="ARBA" id="ARBA00023015"/>
    </source>
</evidence>
<dbReference type="InterPro" id="IPR013325">
    <property type="entry name" value="RNA_pol_sigma_r2"/>
</dbReference>
<dbReference type="Gene3D" id="1.10.1740.10">
    <property type="match status" value="1"/>
</dbReference>
<dbReference type="NCBIfam" id="TIGR02999">
    <property type="entry name" value="Sig-70_X6"/>
    <property type="match status" value="1"/>
</dbReference>
<dbReference type="PANTHER" id="PTHR43133">
    <property type="entry name" value="RNA POLYMERASE ECF-TYPE SIGMA FACTO"/>
    <property type="match status" value="1"/>
</dbReference>
<dbReference type="PANTHER" id="PTHR43133:SF39">
    <property type="entry name" value="SIMILAR TO RNA POLYMERASE SIGMA-E FACTOR"/>
    <property type="match status" value="1"/>
</dbReference>
<keyword evidence="3" id="KW-0731">Sigma factor</keyword>
<feature type="coiled-coil region" evidence="5">
    <location>
        <begin position="121"/>
        <end position="148"/>
    </location>
</feature>
<evidence type="ECO:0000259" key="6">
    <source>
        <dbReference type="Pfam" id="PF07638"/>
    </source>
</evidence>
<evidence type="ECO:0000256" key="3">
    <source>
        <dbReference type="ARBA" id="ARBA00023082"/>
    </source>
</evidence>
<dbReference type="Proteomes" id="UP001606099">
    <property type="component" value="Unassembled WGS sequence"/>
</dbReference>
<dbReference type="SUPFAM" id="SSF88659">
    <property type="entry name" value="Sigma3 and sigma4 domains of RNA polymerase sigma factors"/>
    <property type="match status" value="1"/>
</dbReference>
<dbReference type="InterPro" id="IPR013324">
    <property type="entry name" value="RNA_pol_sigma_r3/r4-like"/>
</dbReference>
<organism evidence="7 8">
    <name type="scientific">Roseateles rivi</name>
    <dbReference type="NCBI Taxonomy" id="3299028"/>
    <lineage>
        <taxon>Bacteria</taxon>
        <taxon>Pseudomonadati</taxon>
        <taxon>Pseudomonadota</taxon>
        <taxon>Betaproteobacteria</taxon>
        <taxon>Burkholderiales</taxon>
        <taxon>Sphaerotilaceae</taxon>
        <taxon>Roseateles</taxon>
    </lineage>
</organism>
<dbReference type="InterPro" id="IPR011517">
    <property type="entry name" value="RNA_pol_sigma70_ECF-like"/>
</dbReference>
<evidence type="ECO:0000256" key="5">
    <source>
        <dbReference type="SAM" id="Coils"/>
    </source>
</evidence>
<dbReference type="InterPro" id="IPR036388">
    <property type="entry name" value="WH-like_DNA-bd_sf"/>
</dbReference>
<dbReference type="Gene3D" id="1.10.10.10">
    <property type="entry name" value="Winged helix-like DNA-binding domain superfamily/Winged helix DNA-binding domain"/>
    <property type="match status" value="1"/>
</dbReference>
<keyword evidence="2" id="KW-0805">Transcription regulation</keyword>
<dbReference type="InterPro" id="IPR053812">
    <property type="entry name" value="HTH_Sigma70_ECF-like"/>
</dbReference>
<dbReference type="EMBL" id="JBIGHZ010000001">
    <property type="protein sequence ID" value="MFG6446645.1"/>
    <property type="molecule type" value="Genomic_DNA"/>
</dbReference>
<sequence>MNDITLLLHEARDGAPGAADRVVALLYADLQRIAHARMRLSGHVTLLCTQELVNEAWLKMRGAHQGEGFNNRQHFLAYASRVMRSVVVDLVRARQAQRRGGQLQLQTFSTTLSEQLSDADMQAEVLRVHEALDELAQLDERLARVVEMRYFGGLGERDIAAALGVTERTVQRLWAKARLLLAQQLRQ</sequence>
<evidence type="ECO:0000313" key="8">
    <source>
        <dbReference type="Proteomes" id="UP001606099"/>
    </source>
</evidence>
<dbReference type="NCBIfam" id="TIGR02937">
    <property type="entry name" value="sigma70-ECF"/>
    <property type="match status" value="1"/>
</dbReference>
<protein>
    <submittedName>
        <fullName evidence="7">ECF-type sigma factor</fullName>
    </submittedName>
</protein>
<dbReference type="Pfam" id="PF07638">
    <property type="entry name" value="Sigma70_ECF"/>
    <property type="match status" value="1"/>
</dbReference>
<keyword evidence="4" id="KW-0804">Transcription</keyword>
<keyword evidence="5" id="KW-0175">Coiled coil</keyword>
<evidence type="ECO:0000256" key="1">
    <source>
        <dbReference type="ARBA" id="ARBA00010641"/>
    </source>
</evidence>
<evidence type="ECO:0000313" key="7">
    <source>
        <dbReference type="EMBL" id="MFG6446645.1"/>
    </source>
</evidence>
<dbReference type="RefSeq" id="WP_394457691.1">
    <property type="nucleotide sequence ID" value="NZ_JBIGHZ010000001.1"/>
</dbReference>
<dbReference type="SUPFAM" id="SSF88946">
    <property type="entry name" value="Sigma2 domain of RNA polymerase sigma factors"/>
    <property type="match status" value="1"/>
</dbReference>
<dbReference type="InterPro" id="IPR039425">
    <property type="entry name" value="RNA_pol_sigma-70-like"/>
</dbReference>
<feature type="domain" description="RNA polymerase sigma-70 ECF-like HTH" evidence="6">
    <location>
        <begin position="1"/>
        <end position="186"/>
    </location>
</feature>
<gene>
    <name evidence="7" type="ORF">ACG0Z6_00160</name>
</gene>
<comment type="caution">
    <text evidence="7">The sequence shown here is derived from an EMBL/GenBank/DDBJ whole genome shotgun (WGS) entry which is preliminary data.</text>
</comment>
<dbReference type="InterPro" id="IPR014284">
    <property type="entry name" value="RNA_pol_sigma-70_dom"/>
</dbReference>
<comment type="similarity">
    <text evidence="1">Belongs to the sigma-70 factor family. ECF subfamily.</text>
</comment>
<keyword evidence="8" id="KW-1185">Reference proteome</keyword>
<proteinExistence type="inferred from homology"/>
<evidence type="ECO:0000256" key="4">
    <source>
        <dbReference type="ARBA" id="ARBA00023163"/>
    </source>
</evidence>
<reference evidence="7 8" key="1">
    <citation type="submission" date="2024-08" db="EMBL/GenBank/DDBJ databases">
        <authorList>
            <person name="Lu H."/>
        </authorList>
    </citation>
    <scope>NUCLEOTIDE SEQUENCE [LARGE SCALE GENOMIC DNA]</scope>
    <source>
        <strain evidence="7 8">BYS180W</strain>
    </source>
</reference>